<evidence type="ECO:0000313" key="3">
    <source>
        <dbReference type="Proteomes" id="UP000735874"/>
    </source>
</evidence>
<evidence type="ECO:0000256" key="1">
    <source>
        <dbReference type="SAM" id="MobiDB-lite"/>
    </source>
</evidence>
<sequence>MRRMMPAETHAELAAGQCDVVGRNKGSERVLLVQFYRLLAKTTKKLVKLDSKPRTLEEAVDKAADIDDPMDEERDTERDEGRAAGCVSTVRSAMTAVRFLGKGREKELVDERRQVANEQRQMRKRDAENAMTALEELQRRRLSHPTAENEEN</sequence>
<dbReference type="EMBL" id="RCMG01000373">
    <property type="protein sequence ID" value="KAG2855514.1"/>
    <property type="molecule type" value="Genomic_DNA"/>
</dbReference>
<dbReference type="Proteomes" id="UP000735874">
    <property type="component" value="Unassembled WGS sequence"/>
</dbReference>
<feature type="region of interest" description="Disordered" evidence="1">
    <location>
        <begin position="61"/>
        <end position="83"/>
    </location>
</feature>
<evidence type="ECO:0000313" key="2">
    <source>
        <dbReference type="EMBL" id="KAG2855514.1"/>
    </source>
</evidence>
<proteinExistence type="predicted"/>
<feature type="compositionally biased region" description="Basic and acidic residues" evidence="1">
    <location>
        <begin position="112"/>
        <end position="128"/>
    </location>
</feature>
<reference evidence="2" key="1">
    <citation type="submission" date="2018-10" db="EMBL/GenBank/DDBJ databases">
        <title>Effector identification in a new, highly contiguous assembly of the strawberry crown rot pathogen Phytophthora cactorum.</title>
        <authorList>
            <person name="Armitage A.D."/>
            <person name="Nellist C.F."/>
            <person name="Bates H."/>
            <person name="Vickerstaff R.J."/>
            <person name="Harrison R.J."/>
        </authorList>
    </citation>
    <scope>NUCLEOTIDE SEQUENCE</scope>
    <source>
        <strain evidence="2">15-7</strain>
    </source>
</reference>
<accession>A0A8T0Z0P6</accession>
<protein>
    <submittedName>
        <fullName evidence="2">Uncharacterized protein</fullName>
    </submittedName>
</protein>
<gene>
    <name evidence="2" type="ORF">PC113_g12389</name>
</gene>
<dbReference type="VEuPathDB" id="FungiDB:PC110_g342"/>
<feature type="region of interest" description="Disordered" evidence="1">
    <location>
        <begin position="112"/>
        <end position="131"/>
    </location>
</feature>
<name>A0A8T0Z0P6_9STRA</name>
<comment type="caution">
    <text evidence="2">The sequence shown here is derived from an EMBL/GenBank/DDBJ whole genome shotgun (WGS) entry which is preliminary data.</text>
</comment>
<organism evidence="2 3">
    <name type="scientific">Phytophthora cactorum</name>
    <dbReference type="NCBI Taxonomy" id="29920"/>
    <lineage>
        <taxon>Eukaryota</taxon>
        <taxon>Sar</taxon>
        <taxon>Stramenopiles</taxon>
        <taxon>Oomycota</taxon>
        <taxon>Peronosporomycetes</taxon>
        <taxon>Peronosporales</taxon>
        <taxon>Peronosporaceae</taxon>
        <taxon>Phytophthora</taxon>
    </lineage>
</organism>
<dbReference type="AlphaFoldDB" id="A0A8T0Z0P6"/>